<dbReference type="AlphaFoldDB" id="A0A178F4K4"/>
<dbReference type="PANTHER" id="PTHR21660:SF9">
    <property type="entry name" value="THIOESTERASE DOMAIN-CONTAINING PROTEIN"/>
    <property type="match status" value="1"/>
</dbReference>
<dbReference type="EMBL" id="LHPM01000010">
    <property type="protein sequence ID" value="OAL67340.1"/>
    <property type="molecule type" value="Genomic_DNA"/>
</dbReference>
<reference evidence="1 2" key="1">
    <citation type="submission" date="2016-05" db="EMBL/GenBank/DDBJ databases">
        <title>Genome sequencing of Trichophyton rubrum CMCC(F)T1i isolated from hair.</title>
        <authorList>
            <person name="Zhan P."/>
            <person name="Tao Y."/>
            <person name="Liu W."/>
        </authorList>
    </citation>
    <scope>NUCLEOTIDE SEQUENCE [LARGE SCALE GENOMIC DNA]</scope>
    <source>
        <strain evidence="2">CMCC(F)T1i</strain>
    </source>
</reference>
<accession>A0A178F4K4</accession>
<comment type="caution">
    <text evidence="1">The sequence shown here is derived from an EMBL/GenBank/DDBJ whole genome shotgun (WGS) entry which is preliminary data.</text>
</comment>
<organism evidence="1 2">
    <name type="scientific">Trichophyton rubrum</name>
    <name type="common">Athlete's foot fungus</name>
    <name type="synonym">Epidermophyton rubrum</name>
    <dbReference type="NCBI Taxonomy" id="5551"/>
    <lineage>
        <taxon>Eukaryota</taxon>
        <taxon>Fungi</taxon>
        <taxon>Dikarya</taxon>
        <taxon>Ascomycota</taxon>
        <taxon>Pezizomycotina</taxon>
        <taxon>Eurotiomycetes</taxon>
        <taxon>Eurotiomycetidae</taxon>
        <taxon>Onygenales</taxon>
        <taxon>Arthrodermataceae</taxon>
        <taxon>Trichophyton</taxon>
    </lineage>
</organism>
<dbReference type="InterPro" id="IPR039298">
    <property type="entry name" value="ACOT13"/>
</dbReference>
<evidence type="ECO:0000313" key="2">
    <source>
        <dbReference type="Proteomes" id="UP000243015"/>
    </source>
</evidence>
<sequence length="198" mass="22743">MAETEAKQRARESIETFLKVYGEITKEKNYQGYDRRFFEDIRLIDAEPSGGATWEMDVTEYWSNLNGVMHGGACAVVFGVSRSLNLSYLKGIPTGTTIRIKCTTLQHGRTMAMLRGVIESVDGKIVYATAEHHKVATPAKPEFAEKLMKERERLRAKLHRPTPRAEEEAWRRLFVSKMTRRDLKVTSMGRYQARRQVD</sequence>
<dbReference type="Proteomes" id="UP000243015">
    <property type="component" value="Unassembled WGS sequence"/>
</dbReference>
<evidence type="ECO:0008006" key="3">
    <source>
        <dbReference type="Google" id="ProtNLM"/>
    </source>
</evidence>
<dbReference type="GO" id="GO:0047617">
    <property type="term" value="F:fatty acyl-CoA hydrolase activity"/>
    <property type="evidence" value="ECO:0007669"/>
    <property type="project" value="InterPro"/>
</dbReference>
<gene>
    <name evidence="1" type="ORF">A7C99_1204</name>
</gene>
<dbReference type="Gene3D" id="3.10.129.10">
    <property type="entry name" value="Hotdog Thioesterase"/>
    <property type="match status" value="1"/>
</dbReference>
<evidence type="ECO:0000313" key="1">
    <source>
        <dbReference type="EMBL" id="OAL67340.1"/>
    </source>
</evidence>
<proteinExistence type="predicted"/>
<dbReference type="VEuPathDB" id="FungiDB:TERG_07667"/>
<name>A0A178F4K4_TRIRU</name>
<dbReference type="PANTHER" id="PTHR21660">
    <property type="entry name" value="THIOESTERASE SUPERFAMILY MEMBER-RELATED"/>
    <property type="match status" value="1"/>
</dbReference>
<dbReference type="InterPro" id="IPR029069">
    <property type="entry name" value="HotDog_dom_sf"/>
</dbReference>
<dbReference type="SUPFAM" id="SSF54637">
    <property type="entry name" value="Thioesterase/thiol ester dehydrase-isomerase"/>
    <property type="match status" value="1"/>
</dbReference>
<dbReference type="CDD" id="cd03443">
    <property type="entry name" value="PaaI_thioesterase"/>
    <property type="match status" value="1"/>
</dbReference>
<protein>
    <recommendedName>
        <fullName evidence="3">Thioesterase domain-containing protein</fullName>
    </recommendedName>
</protein>